<organism evidence="2 3">
    <name type="scientific">Clytia hemisphaerica</name>
    <dbReference type="NCBI Taxonomy" id="252671"/>
    <lineage>
        <taxon>Eukaryota</taxon>
        <taxon>Metazoa</taxon>
        <taxon>Cnidaria</taxon>
        <taxon>Hydrozoa</taxon>
        <taxon>Hydroidolina</taxon>
        <taxon>Leptothecata</taxon>
        <taxon>Obeliida</taxon>
        <taxon>Clytiidae</taxon>
        <taxon>Clytia</taxon>
    </lineage>
</organism>
<sequence length="130" mass="15405">MTMMKLAFLLAAVFMVVQCAPTVVDKENNLSTSEDVFDALEDSPMNDELDEDELDEEIEDPSYYRRKCRYVRRCRSSRKCSRVRIPVKYSGSKGSYQKPRYELRCKPVRRCRRVRVCRKVRVQKIYAYGK</sequence>
<name>A0A7M5XCF9_9CNID</name>
<dbReference type="RefSeq" id="XP_066923906.1">
    <property type="nucleotide sequence ID" value="XM_067067805.1"/>
</dbReference>
<evidence type="ECO:0000256" key="1">
    <source>
        <dbReference type="SAM" id="SignalP"/>
    </source>
</evidence>
<dbReference type="GeneID" id="136811190"/>
<feature type="chain" id="PRO_5029828361" description="Cnidarian restricted protein" evidence="1">
    <location>
        <begin position="20"/>
        <end position="130"/>
    </location>
</feature>
<dbReference type="EnsemblMetazoa" id="CLYHEMT021133.1">
    <property type="protein sequence ID" value="CLYHEMP021133.1"/>
    <property type="gene ID" value="CLYHEMG021133"/>
</dbReference>
<evidence type="ECO:0000313" key="2">
    <source>
        <dbReference type="EnsemblMetazoa" id="CLYHEMP021133.1"/>
    </source>
</evidence>
<evidence type="ECO:0008006" key="4">
    <source>
        <dbReference type="Google" id="ProtNLM"/>
    </source>
</evidence>
<accession>A0A7M5XCF9</accession>
<dbReference type="Proteomes" id="UP000594262">
    <property type="component" value="Unplaced"/>
</dbReference>
<dbReference type="AlphaFoldDB" id="A0A7M5XCF9"/>
<evidence type="ECO:0000313" key="3">
    <source>
        <dbReference type="Proteomes" id="UP000594262"/>
    </source>
</evidence>
<reference evidence="2" key="1">
    <citation type="submission" date="2021-01" db="UniProtKB">
        <authorList>
            <consortium name="EnsemblMetazoa"/>
        </authorList>
    </citation>
    <scope>IDENTIFICATION</scope>
</reference>
<keyword evidence="3" id="KW-1185">Reference proteome</keyword>
<protein>
    <recommendedName>
        <fullName evidence="4">Cnidarian restricted protein</fullName>
    </recommendedName>
</protein>
<feature type="signal peptide" evidence="1">
    <location>
        <begin position="1"/>
        <end position="19"/>
    </location>
</feature>
<keyword evidence="1" id="KW-0732">Signal</keyword>
<proteinExistence type="predicted"/>